<dbReference type="EMBL" id="JABKKF010000006">
    <property type="protein sequence ID" value="NPD92248.1"/>
    <property type="molecule type" value="Genomic_DNA"/>
</dbReference>
<evidence type="ECO:0000313" key="2">
    <source>
        <dbReference type="Proteomes" id="UP000714420"/>
    </source>
</evidence>
<organism evidence="1 2">
    <name type="scientific">Xylanibacter muris</name>
    <dbReference type="NCBI Taxonomy" id="2736290"/>
    <lineage>
        <taxon>Bacteria</taxon>
        <taxon>Pseudomonadati</taxon>
        <taxon>Bacteroidota</taxon>
        <taxon>Bacteroidia</taxon>
        <taxon>Bacteroidales</taxon>
        <taxon>Prevotellaceae</taxon>
        <taxon>Xylanibacter</taxon>
    </lineage>
</organism>
<reference evidence="1 2" key="1">
    <citation type="submission" date="2020-05" db="EMBL/GenBank/DDBJ databases">
        <title>Distinct polysaccharide utilization as determinants for interspecies competition between intestinal Prevotella spp.</title>
        <authorList>
            <person name="Galvez E.J.C."/>
            <person name="Iljazovic A."/>
            <person name="Strowig T."/>
        </authorList>
    </citation>
    <scope>NUCLEOTIDE SEQUENCE [LARGE SCALE GENOMIC DNA]</scope>
    <source>
        <strain evidence="1 2">PMUR</strain>
    </source>
</reference>
<protein>
    <submittedName>
        <fullName evidence="1">Dehydrogenase</fullName>
    </submittedName>
</protein>
<comment type="caution">
    <text evidence="1">The sequence shown here is derived from an EMBL/GenBank/DDBJ whole genome shotgun (WGS) entry which is preliminary data.</text>
</comment>
<sequence length="42" mass="5247">MADNYLEKHREEYEKRKARYLLRKRHIKPCPIHLQKPEDEAL</sequence>
<keyword evidence="2" id="KW-1185">Reference proteome</keyword>
<accession>A0ABX2AMV2</accession>
<evidence type="ECO:0000313" key="1">
    <source>
        <dbReference type="EMBL" id="NPD92248.1"/>
    </source>
</evidence>
<proteinExistence type="predicted"/>
<gene>
    <name evidence="1" type="ORF">HPS56_07790</name>
</gene>
<dbReference type="Proteomes" id="UP000714420">
    <property type="component" value="Unassembled WGS sequence"/>
</dbReference>
<name>A0ABX2AMV2_9BACT</name>